<dbReference type="PANTHER" id="PTHR30486">
    <property type="entry name" value="TWITCHING MOTILITY PROTEIN PILT"/>
    <property type="match status" value="1"/>
</dbReference>
<dbReference type="CDD" id="cd01130">
    <property type="entry name" value="VirB11-like_ATPase"/>
    <property type="match status" value="1"/>
</dbReference>
<evidence type="ECO:0000256" key="1">
    <source>
        <dbReference type="ARBA" id="ARBA00006611"/>
    </source>
</evidence>
<organism evidence="3">
    <name type="scientific">Streptomyces avermitilis</name>
    <dbReference type="NCBI Taxonomy" id="33903"/>
    <lineage>
        <taxon>Bacteria</taxon>
        <taxon>Bacillati</taxon>
        <taxon>Actinomycetota</taxon>
        <taxon>Actinomycetes</taxon>
        <taxon>Kitasatosporales</taxon>
        <taxon>Streptomycetaceae</taxon>
        <taxon>Streptomyces</taxon>
    </lineage>
</organism>
<dbReference type="InterPro" id="IPR027417">
    <property type="entry name" value="P-loop_NTPase"/>
</dbReference>
<dbReference type="PANTHER" id="PTHR30486:SF6">
    <property type="entry name" value="TYPE IV PILUS RETRACTATION ATPASE PILT"/>
    <property type="match status" value="1"/>
</dbReference>
<protein>
    <recommendedName>
        <fullName evidence="2">Bacterial type II secretion system protein E domain-containing protein</fullName>
    </recommendedName>
</protein>
<dbReference type="InterPro" id="IPR050921">
    <property type="entry name" value="T4SS_GSP_E_ATPase"/>
</dbReference>
<comment type="similarity">
    <text evidence="1">Belongs to the GSP E family.</text>
</comment>
<dbReference type="GO" id="GO:0016887">
    <property type="term" value="F:ATP hydrolysis activity"/>
    <property type="evidence" value="ECO:0007669"/>
    <property type="project" value="InterPro"/>
</dbReference>
<evidence type="ECO:0000259" key="2">
    <source>
        <dbReference type="Pfam" id="PF00437"/>
    </source>
</evidence>
<evidence type="ECO:0000313" key="3">
    <source>
        <dbReference type="EMBL" id="BBJ52648.1"/>
    </source>
</evidence>
<name>A0A499VK39_STRAX</name>
<gene>
    <name evidence="3" type="ORF">SAVMC3_52770</name>
</gene>
<dbReference type="EMBL" id="AP019621">
    <property type="protein sequence ID" value="BBJ52648.1"/>
    <property type="molecule type" value="Genomic_DNA"/>
</dbReference>
<dbReference type="InterPro" id="IPR001482">
    <property type="entry name" value="T2SS/T4SS_dom"/>
</dbReference>
<dbReference type="AlphaFoldDB" id="A0A499VK39"/>
<dbReference type="SUPFAM" id="SSF52540">
    <property type="entry name" value="P-loop containing nucleoside triphosphate hydrolases"/>
    <property type="match status" value="1"/>
</dbReference>
<dbReference type="Pfam" id="PF00437">
    <property type="entry name" value="T2SSE"/>
    <property type="match status" value="1"/>
</dbReference>
<proteinExistence type="inferred from homology"/>
<sequence length="174" mass="18722">MLAEDSAELRPDHPHVVRLEGRPANQEGVGLVTLQELVRQALRMRPDRLVVGEVRGPEVVSLLAALNTGHDGGCGTVHANAAAQVPARLEALGTAAGLDRAALHSQLAAALSVVLHLVRDRAGRRRIAEVHVLERDASGLVVTVPALRWGAETFTYERGWERLRGLLREGGEPL</sequence>
<dbReference type="Gene3D" id="3.40.50.300">
    <property type="entry name" value="P-loop containing nucleotide triphosphate hydrolases"/>
    <property type="match status" value="1"/>
</dbReference>
<accession>A0A499VK39</accession>
<feature type="domain" description="Bacterial type II secretion system protein E" evidence="2">
    <location>
        <begin position="2"/>
        <end position="119"/>
    </location>
</feature>
<reference evidence="3" key="1">
    <citation type="submission" date="2019-04" db="EMBL/GenBank/DDBJ databases">
        <title>Draft genome sequences of Streptomyces avermitilis MC3.</title>
        <authorList>
            <person name="Komaki H."/>
            <person name="Tamura T."/>
            <person name="Hosoyama A."/>
        </authorList>
    </citation>
    <scope>NUCLEOTIDE SEQUENCE</scope>
    <source>
        <strain evidence="3">MC3</strain>
    </source>
</reference>